<sequence length="261" mass="27598">MKTQAKVAVITGATSGIGKAIAKAMAEKHLSLAINGFGSEAEIAGVIKELKEAGAKDVVHLPTDMSRTTEVEHFIEAAIEKFGGVDVLVNNAGIQHTALVEDFPVDRWDQIIAINLSAAFHTIRMSLPKMKAKNWGRIINIASVHGLVASTHKAAYVAAKHGIVGLTKVVALECADTGITCNAVCPGWVETPLVEKQVEAIAAANDITVDEARHRLISEKQPSNRFVSLDELGALCLFLASDLAGSITGSSMPIDGGWTAR</sequence>
<gene>
    <name evidence="4" type="ORF">J0M35_05640</name>
</gene>
<keyword evidence="2 4" id="KW-0560">Oxidoreductase</keyword>
<evidence type="ECO:0000256" key="2">
    <source>
        <dbReference type="ARBA" id="ARBA00023002"/>
    </source>
</evidence>
<dbReference type="PRINTS" id="PR00080">
    <property type="entry name" value="SDRFAMILY"/>
</dbReference>
<dbReference type="Proteomes" id="UP000664277">
    <property type="component" value="Unassembled WGS sequence"/>
</dbReference>
<organism evidence="4 5">
    <name type="scientific">Candidatus Obscuribacter phosphatis</name>
    <dbReference type="NCBI Taxonomy" id="1906157"/>
    <lineage>
        <taxon>Bacteria</taxon>
        <taxon>Bacillati</taxon>
        <taxon>Candidatus Melainabacteria</taxon>
        <taxon>Candidatus Obscuribacterales</taxon>
        <taxon>Candidatus Obscuribacteraceae</taxon>
        <taxon>Candidatus Obscuribacter</taxon>
    </lineage>
</organism>
<evidence type="ECO:0000256" key="1">
    <source>
        <dbReference type="ARBA" id="ARBA00006484"/>
    </source>
</evidence>
<proteinExistence type="inferred from homology"/>
<dbReference type="PRINTS" id="PR00081">
    <property type="entry name" value="GDHRDH"/>
</dbReference>
<accession>A0A8J7P7A9</accession>
<dbReference type="InterPro" id="IPR050259">
    <property type="entry name" value="SDR"/>
</dbReference>
<dbReference type="Pfam" id="PF00106">
    <property type="entry name" value="adh_short"/>
    <property type="match status" value="1"/>
</dbReference>
<dbReference type="GO" id="GO:0032787">
    <property type="term" value="P:monocarboxylic acid metabolic process"/>
    <property type="evidence" value="ECO:0007669"/>
    <property type="project" value="UniProtKB-ARBA"/>
</dbReference>
<comment type="similarity">
    <text evidence="1 3">Belongs to the short-chain dehydrogenases/reductases (SDR) family.</text>
</comment>
<dbReference type="GO" id="GO:0003858">
    <property type="term" value="F:3-hydroxybutyrate dehydrogenase activity"/>
    <property type="evidence" value="ECO:0007669"/>
    <property type="project" value="UniProtKB-EC"/>
</dbReference>
<dbReference type="EC" id="1.1.1.30" evidence="4"/>
<dbReference type="SUPFAM" id="SSF51735">
    <property type="entry name" value="NAD(P)-binding Rossmann-fold domains"/>
    <property type="match status" value="1"/>
</dbReference>
<name>A0A8J7P7A9_9BACT</name>
<dbReference type="PANTHER" id="PTHR42879">
    <property type="entry name" value="3-OXOACYL-(ACYL-CARRIER-PROTEIN) REDUCTASE"/>
    <property type="match status" value="1"/>
</dbReference>
<evidence type="ECO:0000313" key="5">
    <source>
        <dbReference type="Proteomes" id="UP000664277"/>
    </source>
</evidence>
<dbReference type="InterPro" id="IPR002347">
    <property type="entry name" value="SDR_fam"/>
</dbReference>
<evidence type="ECO:0000313" key="4">
    <source>
        <dbReference type="EMBL" id="MBN8659824.1"/>
    </source>
</evidence>
<dbReference type="EMBL" id="JAFLCK010000005">
    <property type="protein sequence ID" value="MBN8659824.1"/>
    <property type="molecule type" value="Genomic_DNA"/>
</dbReference>
<dbReference type="NCBIfam" id="TIGR01963">
    <property type="entry name" value="PHB_DH"/>
    <property type="match status" value="1"/>
</dbReference>
<dbReference type="PROSITE" id="PS00061">
    <property type="entry name" value="ADH_SHORT"/>
    <property type="match status" value="1"/>
</dbReference>
<dbReference type="InterPro" id="IPR011294">
    <property type="entry name" value="3-OHbutyrate_DH"/>
</dbReference>
<dbReference type="PANTHER" id="PTHR42879:SF2">
    <property type="entry name" value="3-OXOACYL-[ACYL-CARRIER-PROTEIN] REDUCTASE FABG"/>
    <property type="match status" value="1"/>
</dbReference>
<dbReference type="Gene3D" id="3.40.50.720">
    <property type="entry name" value="NAD(P)-binding Rossmann-like Domain"/>
    <property type="match status" value="1"/>
</dbReference>
<comment type="caution">
    <text evidence="4">The sequence shown here is derived from an EMBL/GenBank/DDBJ whole genome shotgun (WGS) entry which is preliminary data.</text>
</comment>
<dbReference type="InterPro" id="IPR020904">
    <property type="entry name" value="Sc_DH/Rdtase_CS"/>
</dbReference>
<protein>
    <submittedName>
        <fullName evidence="4">3-hydroxybutyrate dehydrogenase</fullName>
        <ecNumber evidence="4">1.1.1.30</ecNumber>
    </submittedName>
</protein>
<dbReference type="NCBIfam" id="NF009093">
    <property type="entry name" value="PRK12429.1"/>
    <property type="match status" value="1"/>
</dbReference>
<dbReference type="FunFam" id="3.40.50.720:FF:000084">
    <property type="entry name" value="Short-chain dehydrogenase reductase"/>
    <property type="match status" value="1"/>
</dbReference>
<evidence type="ECO:0000256" key="3">
    <source>
        <dbReference type="RuleBase" id="RU000363"/>
    </source>
</evidence>
<reference evidence="4" key="1">
    <citation type="submission" date="2021-02" db="EMBL/GenBank/DDBJ databases">
        <title>Genome-Resolved Metagenomics of a Microbial Community Performing Photosynthetic Biological Nutrient Removal.</title>
        <authorList>
            <person name="Mcdaniel E.A."/>
        </authorList>
    </citation>
    <scope>NUCLEOTIDE SEQUENCE</scope>
    <source>
        <strain evidence="4">UWPOB_OBS1</strain>
    </source>
</reference>
<dbReference type="AlphaFoldDB" id="A0A8J7P7A9"/>
<dbReference type="InterPro" id="IPR036291">
    <property type="entry name" value="NAD(P)-bd_dom_sf"/>
</dbReference>